<protein>
    <submittedName>
        <fullName evidence="2">Uncharacterized protein</fullName>
    </submittedName>
</protein>
<evidence type="ECO:0000313" key="3">
    <source>
        <dbReference type="Proteomes" id="UP001500842"/>
    </source>
</evidence>
<dbReference type="Proteomes" id="UP001500842">
    <property type="component" value="Unassembled WGS sequence"/>
</dbReference>
<feature type="region of interest" description="Disordered" evidence="1">
    <location>
        <begin position="493"/>
        <end position="512"/>
    </location>
</feature>
<keyword evidence="3" id="KW-1185">Reference proteome</keyword>
<evidence type="ECO:0000313" key="2">
    <source>
        <dbReference type="EMBL" id="GAA1504224.1"/>
    </source>
</evidence>
<dbReference type="RefSeq" id="WP_141005895.1">
    <property type="nucleotide sequence ID" value="NZ_BAAAOR010000004.1"/>
</dbReference>
<feature type="compositionally biased region" description="Pro residues" evidence="1">
    <location>
        <begin position="503"/>
        <end position="512"/>
    </location>
</feature>
<dbReference type="EMBL" id="BAAAOR010000004">
    <property type="protein sequence ID" value="GAA1504224.1"/>
    <property type="molecule type" value="Genomic_DNA"/>
</dbReference>
<accession>A0ABN1ZTE0</accession>
<organism evidence="2 3">
    <name type="scientific">Nocardioides humi</name>
    <dbReference type="NCBI Taxonomy" id="449461"/>
    <lineage>
        <taxon>Bacteria</taxon>
        <taxon>Bacillati</taxon>
        <taxon>Actinomycetota</taxon>
        <taxon>Actinomycetes</taxon>
        <taxon>Propionibacteriales</taxon>
        <taxon>Nocardioidaceae</taxon>
        <taxon>Nocardioides</taxon>
    </lineage>
</organism>
<reference evidence="2 3" key="1">
    <citation type="journal article" date="2019" name="Int. J. Syst. Evol. Microbiol.">
        <title>The Global Catalogue of Microorganisms (GCM) 10K type strain sequencing project: providing services to taxonomists for standard genome sequencing and annotation.</title>
        <authorList>
            <consortium name="The Broad Institute Genomics Platform"/>
            <consortium name="The Broad Institute Genome Sequencing Center for Infectious Disease"/>
            <person name="Wu L."/>
            <person name="Ma J."/>
        </authorList>
    </citation>
    <scope>NUCLEOTIDE SEQUENCE [LARGE SCALE GENOMIC DNA]</scope>
    <source>
        <strain evidence="2 3">JCM 14942</strain>
    </source>
</reference>
<gene>
    <name evidence="2" type="ORF">GCM10009788_04420</name>
</gene>
<name>A0ABN1ZTE0_9ACTN</name>
<feature type="compositionally biased region" description="Basic and acidic residues" evidence="1">
    <location>
        <begin position="493"/>
        <end position="502"/>
    </location>
</feature>
<proteinExistence type="predicted"/>
<sequence length="512" mass="55051">MTAYSSQAITNFKKTIAHNAIKMDLQVREPGWEGDATTGFGGVFAPYPALEGPTLPPVSGPTGNVQYFVLGPAMNAYGGLDRDPGSPLTHNVFPPGSTIVREEEINGFPGYVCQTDPWTSLYHPWLERIDAALEGWDTLPDHSRFAQEAAKANAAVQGLTPTSGFGGQSAEEWRPTFTDPDRTTAFDLFSEYVGADVDSNMVYAFRSKYGPVRAGTVMQNQGQIAYGLTLILGGEAKLWEEAGVDIMKLCEAAEAAFHYEPPAFDFNFDLKIFKAFTDLAGTFVPAPAGTVLKGASAVAGFLQAVIPENTEDTTPPPPLSASTAEQVATNFEEAILTLRRATFHQEEVLYHCARRLNEDIGSVKVDYLHIHPGAGLDPGITTAEQIRVHTGALQDIGINQVPIIATIFAQAADDTYGLAPADIWTRGWPLGYGTSGPQENVAEILGEFDKVATGSARELVDAGKELAIAAGWIEGADQGSQADFTGLNDELERGRTEWEHPPPEPVLPPGLR</sequence>
<comment type="caution">
    <text evidence="2">The sequence shown here is derived from an EMBL/GenBank/DDBJ whole genome shotgun (WGS) entry which is preliminary data.</text>
</comment>
<evidence type="ECO:0000256" key="1">
    <source>
        <dbReference type="SAM" id="MobiDB-lite"/>
    </source>
</evidence>